<feature type="compositionally biased region" description="Low complexity" evidence="1">
    <location>
        <begin position="1472"/>
        <end position="1481"/>
    </location>
</feature>
<evidence type="ECO:0000259" key="2">
    <source>
        <dbReference type="Pfam" id="PF02464"/>
    </source>
</evidence>
<feature type="compositionally biased region" description="Low complexity" evidence="1">
    <location>
        <begin position="835"/>
        <end position="844"/>
    </location>
</feature>
<sequence length="2104" mass="226626">MRAHASVAQAWSQIVIWSSGSVYVTSVSFMAALSPFVTQVRRLNQPPVGPGAPVPQAGIAWGGGMGAAVAPFFPDVTLRRVAGVSTFAVLAHVPAPPAGWLPDPSTNMLLCVRAFLAQLFPGQVACTHGLHSFALGAHVAAPATGFLHPPPPTTWVGGVCPGAPVVPGPPVLVVVGHLQLTAEVCMNGPKHQGTQASDGATPAPAAPAAGTHRKPRKGLFDMGLVWGPGASLRFLAYTSLRGLHDGSARPTCEHPDHGAMVRWAWEASGADVMPRVLANLDTVRKRSAAEFAVQRLEWRAASGTVAAPSRKSRKTCLLDEAMAACYVRLPPPSSVPDFEAWFSPASGYLKNENSDVWLQCIGGLERRMQKEWFLDQPAGDPIDPPELFDFSEAPAAYQHVLTCECWERVTPINRRIILVSGLTNKGKTTVLTQLSSPDAALEANCSFPGFMKITVSELQGRGWKDLLHQLAEVWPRRKGVVALHLELGEADDPDAVTKEVARRLCELADFFSHAMSFKYQGKDVRLMQHVLVFCNEPCTSLIEALGHKEVWHLRVGRDALTSPATWDCPAQPPSERPLRGTCGWVRNPTGAKPIEGRPFDGLFDYMRAALPAHRPRMPGPLRPEDEALAQDAFLAGMMYATSQRAWSQIVIWSSGSVYVTSVSFMAALSPFVTQVRRLNQPPVGPGAPVPQAGIAWGGGMGAAVAPFFPDVTLRRVAGVSTFAVLAHVPAPPAGWLPDPSTNMLLCVRAFLAQLFPGQVACTHGLHSFALGAHVAAPATGFLHPPPPTTWVGGVCPGAPVVPGPPVLVVVGHLQLTAEVCMNGPKHQGTQASDWATPAPAAPAAGTHRKPRKGLFDMGLVWGPGASLRFLAYTSLRGLHDGSARPTCEHPDHGAMVRWAWEASGADVMPRVLANLDTVRKRSAAEFAVQRLEWRAASGTVAAPSRKSRKTCLLDEAMAACYMSNGITPPSSVPDFEEWFSPASGYLKNENSDVWLQCIGGLERRMQKEWFLAQPAGDPIDPPELFDFSEAPAAYQHVLTCECWERVTPINRRIILVSGLTNKGKTTVLTQLSRPDAALEANCSFPGFMKITVSELQGRGWKDLLHQIAEVWPRRKGVVALHLELGEADDPDAVTKEVARRLCELADFFSPAMSFKYQGKDVRLMQHVLVFCNEPCTSLIEALGHKEVWHLRVGRDALTSPATWDFPAQPPSERPLRGTCGWVRNPTGAKPIEGRPFDGLFDYMRAALPAHLPRMPGPLRPEDEALAQDAFLAGMMYATSQRAWSQIVIWSSGSVYVTSVSFMAALSPFVTQVRRLNQPPVGPGAPVPQAGIAWGGGMGAAVAPFFPDVTLRRVAGVSTFAVLAHVPAPPAGWLPDPSTNMLLCVRAFLAQLFPGQVACTHGLHSFALGAHVAAPATGFLHPPPPTTWVGGVCPGAPVVPGPPVLVVVGHLQLTAEVCMNGPKHQGTQASDWATPAPAAPAAGTHRKPRKGLFDMGLVWGPGASLRFLAYTSLRGLHDGSARPTCEHPDHGAMVRWAWEASGADVMPRVLANLDTVRKRSAAEFAVQRLEWRAASGTVAAPSRKSRKTCLLDEAMAACYMSNGITPPSSVPDFEEWFSPASGYLKNENSDVWLQCIGGLERRMQKEWFLAQPAGDPIDPPELFDFSEAPAAYQHVLTCECWERVTPINRRIILVSGLTNKGKTTVLTQLSRPDAALEANCSFPGFMKITVSELQGRGWKDLLHQIAEVWPRRKGVVALHLELGEADDPDAVTKEVARRLCELADFFSPAMSFKYQGKDVRLMQHVLVFCNEPCTSLIEALGHKEVWHLRVGRDALTSPATWDFPAQPPSERPLRGTCGWVRNPTGAKPIEGRPFDGLFDYMRAALPAHLPRMPGPLRPEDEALAQDAFLAGMMYATSQREIEHKGVSGAPAGSAAAGPAAGLLSRQESLAVVESSSGLRTSVPGASRFLSGSLTVYSANAAKALLPKDLLHQLGRPEQNYASPEAYRSSKETFTLFLARHARERFGATWAVAEAGAAEAESLPKRLRPGGAFSVVAVVGPGIERVRLVEGGASREANMWAFALAGLELLGECLATRNNVTGLSKL</sequence>
<dbReference type="Pfam" id="PF02464">
    <property type="entry name" value="CinA"/>
    <property type="match status" value="1"/>
</dbReference>
<reference evidence="3" key="1">
    <citation type="submission" date="2021-02" db="EMBL/GenBank/DDBJ databases">
        <authorList>
            <person name="Dougan E. K."/>
            <person name="Rhodes N."/>
            <person name="Thang M."/>
            <person name="Chan C."/>
        </authorList>
    </citation>
    <scope>NUCLEOTIDE SEQUENCE</scope>
</reference>
<organism evidence="3 4">
    <name type="scientific">Polarella glacialis</name>
    <name type="common">Dinoflagellate</name>
    <dbReference type="NCBI Taxonomy" id="89957"/>
    <lineage>
        <taxon>Eukaryota</taxon>
        <taxon>Sar</taxon>
        <taxon>Alveolata</taxon>
        <taxon>Dinophyceae</taxon>
        <taxon>Suessiales</taxon>
        <taxon>Suessiaceae</taxon>
        <taxon>Polarella</taxon>
    </lineage>
</organism>
<dbReference type="Proteomes" id="UP000626109">
    <property type="component" value="Unassembled WGS sequence"/>
</dbReference>
<feature type="compositionally biased region" description="Low complexity" evidence="1">
    <location>
        <begin position="199"/>
        <end position="210"/>
    </location>
</feature>
<evidence type="ECO:0000313" key="3">
    <source>
        <dbReference type="EMBL" id="CAE8683263.1"/>
    </source>
</evidence>
<feature type="domain" description="CinA C-terminal" evidence="2">
    <location>
        <begin position="1940"/>
        <end position="2092"/>
    </location>
</feature>
<dbReference type="SUPFAM" id="SSF142433">
    <property type="entry name" value="CinA-like"/>
    <property type="match status" value="1"/>
</dbReference>
<protein>
    <recommendedName>
        <fullName evidence="2">CinA C-terminal domain-containing protein</fullName>
    </recommendedName>
</protein>
<comment type="caution">
    <text evidence="3">The sequence shown here is derived from an EMBL/GenBank/DDBJ whole genome shotgun (WGS) entry which is preliminary data.</text>
</comment>
<dbReference type="EMBL" id="CAJNNW010026178">
    <property type="protein sequence ID" value="CAE8683263.1"/>
    <property type="molecule type" value="Genomic_DNA"/>
</dbReference>
<dbReference type="InterPro" id="IPR008136">
    <property type="entry name" value="CinA_C"/>
</dbReference>
<proteinExistence type="predicted"/>
<evidence type="ECO:0000313" key="4">
    <source>
        <dbReference type="Proteomes" id="UP000626109"/>
    </source>
</evidence>
<feature type="region of interest" description="Disordered" evidence="1">
    <location>
        <begin position="189"/>
        <end position="214"/>
    </location>
</feature>
<evidence type="ECO:0000256" key="1">
    <source>
        <dbReference type="SAM" id="MobiDB-lite"/>
    </source>
</evidence>
<accession>A0A813JSJ0</accession>
<feature type="region of interest" description="Disordered" evidence="1">
    <location>
        <begin position="1465"/>
        <end position="1485"/>
    </location>
</feature>
<dbReference type="InterPro" id="IPR036653">
    <property type="entry name" value="CinA-like_C"/>
</dbReference>
<name>A0A813JSJ0_POLGL</name>
<dbReference type="Gene3D" id="3.90.950.20">
    <property type="entry name" value="CinA-like"/>
    <property type="match status" value="1"/>
</dbReference>
<feature type="region of interest" description="Disordered" evidence="1">
    <location>
        <begin position="828"/>
        <end position="848"/>
    </location>
</feature>
<gene>
    <name evidence="3" type="ORF">PGLA2088_LOCUS23368</name>
</gene>